<dbReference type="PANTHER" id="PTHR24023">
    <property type="entry name" value="COLLAGEN ALPHA"/>
    <property type="match status" value="1"/>
</dbReference>
<dbReference type="Gene3D" id="2.60.120.1000">
    <property type="match status" value="1"/>
</dbReference>
<evidence type="ECO:0000256" key="4">
    <source>
        <dbReference type="SAM" id="MobiDB-lite"/>
    </source>
</evidence>
<dbReference type="GO" id="GO:0030198">
    <property type="term" value="P:extracellular matrix organization"/>
    <property type="evidence" value="ECO:0007669"/>
    <property type="project" value="TreeGrafter"/>
</dbReference>
<evidence type="ECO:0000313" key="7">
    <source>
        <dbReference type="Proteomes" id="UP000324222"/>
    </source>
</evidence>
<feature type="domain" description="Fibrillar collagen NC1" evidence="5">
    <location>
        <begin position="394"/>
        <end position="629"/>
    </location>
</feature>
<evidence type="ECO:0000256" key="3">
    <source>
        <dbReference type="ARBA" id="ARBA00023119"/>
    </source>
</evidence>
<dbReference type="InterPro" id="IPR050149">
    <property type="entry name" value="Collagen_superfamily"/>
</dbReference>
<comment type="caution">
    <text evidence="6">The sequence shown here is derived from an EMBL/GenBank/DDBJ whole genome shotgun (WGS) entry which is preliminary data.</text>
</comment>
<dbReference type="PROSITE" id="PS51461">
    <property type="entry name" value="NC1_FIB"/>
    <property type="match status" value="1"/>
</dbReference>
<name>A0A5B7D670_PORTR</name>
<evidence type="ECO:0000256" key="1">
    <source>
        <dbReference type="ARBA" id="ARBA00004613"/>
    </source>
</evidence>
<feature type="compositionally biased region" description="Low complexity" evidence="4">
    <location>
        <begin position="206"/>
        <end position="216"/>
    </location>
</feature>
<dbReference type="AlphaFoldDB" id="A0A5B7D670"/>
<dbReference type="OrthoDB" id="6382841at2759"/>
<feature type="compositionally biased region" description="Pro residues" evidence="4">
    <location>
        <begin position="289"/>
        <end position="303"/>
    </location>
</feature>
<dbReference type="Pfam" id="PF01391">
    <property type="entry name" value="Collagen"/>
    <property type="match status" value="3"/>
</dbReference>
<evidence type="ECO:0000256" key="2">
    <source>
        <dbReference type="ARBA" id="ARBA00022525"/>
    </source>
</evidence>
<dbReference type="GO" id="GO:0031012">
    <property type="term" value="C:extracellular matrix"/>
    <property type="evidence" value="ECO:0007669"/>
    <property type="project" value="TreeGrafter"/>
</dbReference>
<sequence>MGPVGPPGEPADKGDPGPPGPPGEPGANGLTGERGTQGEQGLQGFPGPLGPPGILGPKGQRGLPGQKGSQGNPGSMGPPGEQGPQGLVGLRGTKGQRGESGKRGDAGLMGPPGRPGNSGAPETKVVPAQQASPASRDLLVTQADQACLDQLGSLEPLDQKVPKGRLVQMVVLVLLANQVPLAQQESEVYLGSLAHLVLLVVKENEGPPGSSGPIGPTGERGERGEIGPQGVEGPRGPRGKPGAPGSQGEKGETGNSGPKGSKGHPGLVGLQGLPGAQGGRGDKGLPGMAGPPGPAGEPGPKGPPGRDGGIGLQGVMGPPGPRGPSGESGNSGQPGPPGPVGPPGPPGESMGYGVEVLAAFLGQGQTKGPDPLQGDDSELPARLFGQEITDDERRDLITKAYEQLKASYKKFLRPEGTKESPAKTCRDLSYTHPDLPSGEYWVDPNEGDVKDALVVHCDMEQKATCVLTQPSMTQEYNWVGRTSGITWLGEDIEPGFEVRGGNVVVVEFTYKADSNQMRFLQLLSSEAWQQLTYHCKNSVAVFDATRKNLRSAIQVMTAADTELKARGNRKFRYRVIEDGCRTKSSTWSSTKIEYRTNKPQRLPFLDVGLRDVGKADQAFKIELSHVCFS</sequence>
<dbReference type="EMBL" id="VSRR010000534">
    <property type="protein sequence ID" value="MPC16761.1"/>
    <property type="molecule type" value="Genomic_DNA"/>
</dbReference>
<comment type="subcellular location">
    <subcellularLocation>
        <location evidence="1">Secreted</location>
    </subcellularLocation>
</comment>
<proteinExistence type="predicted"/>
<organism evidence="6 7">
    <name type="scientific">Portunus trituberculatus</name>
    <name type="common">Swimming crab</name>
    <name type="synonym">Neptunus trituberculatus</name>
    <dbReference type="NCBI Taxonomy" id="210409"/>
    <lineage>
        <taxon>Eukaryota</taxon>
        <taxon>Metazoa</taxon>
        <taxon>Ecdysozoa</taxon>
        <taxon>Arthropoda</taxon>
        <taxon>Crustacea</taxon>
        <taxon>Multicrustacea</taxon>
        <taxon>Malacostraca</taxon>
        <taxon>Eumalacostraca</taxon>
        <taxon>Eucarida</taxon>
        <taxon>Decapoda</taxon>
        <taxon>Pleocyemata</taxon>
        <taxon>Brachyura</taxon>
        <taxon>Eubrachyura</taxon>
        <taxon>Portunoidea</taxon>
        <taxon>Portunidae</taxon>
        <taxon>Portuninae</taxon>
        <taxon>Portunus</taxon>
    </lineage>
</organism>
<dbReference type="InterPro" id="IPR000885">
    <property type="entry name" value="Fib_collagen_C"/>
</dbReference>
<feature type="compositionally biased region" description="Gly residues" evidence="4">
    <location>
        <begin position="305"/>
        <end position="314"/>
    </location>
</feature>
<feature type="compositionally biased region" description="Basic and acidic residues" evidence="4">
    <location>
        <begin position="96"/>
        <end position="105"/>
    </location>
</feature>
<protein>
    <submittedName>
        <fullName evidence="6">Collagen alpha-2(I) chain</fullName>
    </submittedName>
</protein>
<accession>A0A5B7D670</accession>
<feature type="compositionally biased region" description="Low complexity" evidence="4">
    <location>
        <begin position="37"/>
        <end position="46"/>
    </location>
</feature>
<feature type="region of interest" description="Disordered" evidence="4">
    <location>
        <begin position="1"/>
        <end position="134"/>
    </location>
</feature>
<dbReference type="InterPro" id="IPR008160">
    <property type="entry name" value="Collagen"/>
</dbReference>
<dbReference type="GO" id="GO:0005615">
    <property type="term" value="C:extracellular space"/>
    <property type="evidence" value="ECO:0007669"/>
    <property type="project" value="TreeGrafter"/>
</dbReference>
<dbReference type="GO" id="GO:0005581">
    <property type="term" value="C:collagen trimer"/>
    <property type="evidence" value="ECO:0007669"/>
    <property type="project" value="UniProtKB-KW"/>
</dbReference>
<gene>
    <name evidence="6" type="primary">COL1A2</name>
    <name evidence="6" type="ORF">E2C01_009597</name>
</gene>
<feature type="compositionally biased region" description="Pro residues" evidence="4">
    <location>
        <begin position="334"/>
        <end position="346"/>
    </location>
</feature>
<reference evidence="6 7" key="1">
    <citation type="submission" date="2019-05" db="EMBL/GenBank/DDBJ databases">
        <title>Another draft genome of Portunus trituberculatus and its Hox gene families provides insights of decapod evolution.</title>
        <authorList>
            <person name="Jeong J.-H."/>
            <person name="Song I."/>
            <person name="Kim S."/>
            <person name="Choi T."/>
            <person name="Kim D."/>
            <person name="Ryu S."/>
            <person name="Kim W."/>
        </authorList>
    </citation>
    <scope>NUCLEOTIDE SEQUENCE [LARGE SCALE GENOMIC DNA]</scope>
    <source>
        <tissue evidence="6">Muscle</tissue>
    </source>
</reference>
<feature type="region of interest" description="Disordered" evidence="4">
    <location>
        <begin position="203"/>
        <end position="351"/>
    </location>
</feature>
<dbReference type="SMART" id="SM00038">
    <property type="entry name" value="COLFI"/>
    <property type="match status" value="1"/>
</dbReference>
<dbReference type="PANTHER" id="PTHR24023:SF1082">
    <property type="entry name" value="COLLAGEN TRIPLE HELIX REPEAT"/>
    <property type="match status" value="1"/>
</dbReference>
<keyword evidence="3 6" id="KW-0176">Collagen</keyword>
<dbReference type="GO" id="GO:0030020">
    <property type="term" value="F:extracellular matrix structural constituent conferring tensile strength"/>
    <property type="evidence" value="ECO:0007669"/>
    <property type="project" value="TreeGrafter"/>
</dbReference>
<feature type="compositionally biased region" description="Low complexity" evidence="4">
    <location>
        <begin position="324"/>
        <end position="333"/>
    </location>
</feature>
<evidence type="ECO:0000259" key="5">
    <source>
        <dbReference type="PROSITE" id="PS51461"/>
    </source>
</evidence>
<keyword evidence="2" id="KW-0964">Secreted</keyword>
<dbReference type="FunFam" id="2.60.120.1000:FF:000007">
    <property type="entry name" value="Collagen type V alpha 3 chain"/>
    <property type="match status" value="1"/>
</dbReference>
<dbReference type="Proteomes" id="UP000324222">
    <property type="component" value="Unassembled WGS sequence"/>
</dbReference>
<dbReference type="Pfam" id="PF01410">
    <property type="entry name" value="COLFI"/>
    <property type="match status" value="1"/>
</dbReference>
<evidence type="ECO:0000313" key="6">
    <source>
        <dbReference type="EMBL" id="MPC16761.1"/>
    </source>
</evidence>
<keyword evidence="7" id="KW-1185">Reference proteome</keyword>